<evidence type="ECO:0000256" key="13">
    <source>
        <dbReference type="SAM" id="MobiDB-lite"/>
    </source>
</evidence>
<dbReference type="PROSITE" id="PS00028">
    <property type="entry name" value="ZINC_FINGER_C2H2_1"/>
    <property type="match status" value="4"/>
</dbReference>
<evidence type="ECO:0000256" key="6">
    <source>
        <dbReference type="ARBA" id="ARBA00022771"/>
    </source>
</evidence>
<evidence type="ECO:0000313" key="15">
    <source>
        <dbReference type="EMBL" id="KAA0200536.1"/>
    </source>
</evidence>
<sequence length="815" mass="90604">MLQQPRTSWLPSLQTRFSSISQLVHPSSMSPGSYEQVSSTPRLTQPEQASLVASSPPDISTPGASLMSVAIKNETVQVEDERNLLAGETKFPPSPQHICPSSDSHSSISVPLVLDAIKQSRRNLNFSPNGALEEGWGGTNNAKTSSVLRTSQMESQLDGHLVRDTAVLDSWNADIFTPSTLGAPTKFEAPVPTNRLHTIDFILSPTASLDSSTDVHTTTTSPYSTPPAPLFLPPKFNLGSGPGIHANIQSGMTTLLPEISPNIGGPTNSTRPSTNTVINNTSFEFWFSLFLELWTKRFRELQSQMTQVQPIDFRLSSNPDRSQTCVFNTHSVTSPTTTWPTKQNHCLVCHRDSAGETGRDVPSSIRTSSPLRQTIGNCALQNTLSDPVNAIDFNSFVGESNQVSVSPEVSNTIQDLAMNSMSQGNWCQNRLGPQTELSKQNHGTGYCTMPELFKPSTVYSSSWFTESRQLVSQTPLPGTSSDCLRPTMTVSDIDNNDETSNSVDHLKQLKNPYDVRPATNHAPVGNDTIRSERSITVTTGRIDCPRQTVGSRRPRGYRALPFPIGKRDGRMHYECNECHKTFGQLSNLKVHLRTHTGERPFQCNVCDKGFTQLAHLQKHTLVHTGEKPHQCVVCEKRFSSTSNLKTHMRLHNGEKPFKCKLCAMEFGQFIHLKLHRRLHTSDRAFTCPKCQRKFVSCGLLRTHWENANCYSKDQLPPDQYMWMNLTSSPQDHDDSMSNEMDTFLHPDADHTWIRTPDHQQKKQQWKRPRIPLTSPPLMHCTQLFRSPVPTDASATSSAPVGVGVDVFGVIKNLCH</sequence>
<keyword evidence="9" id="KW-0805">Transcription regulation</keyword>
<keyword evidence="4" id="KW-0479">Metal-binding</keyword>
<dbReference type="FunFam" id="3.30.160.60:FF:000446">
    <property type="entry name" value="Zinc finger protein"/>
    <property type="match status" value="1"/>
</dbReference>
<dbReference type="EMBL" id="LUCM01000451">
    <property type="protein sequence ID" value="KAA0200536.1"/>
    <property type="molecule type" value="Genomic_DNA"/>
</dbReference>
<feature type="region of interest" description="Disordered" evidence="13">
    <location>
        <begin position="27"/>
        <end position="57"/>
    </location>
</feature>
<name>A0A8E0S9N7_9TREM</name>
<comment type="subcellular location">
    <subcellularLocation>
        <location evidence="2">Cytoplasm</location>
    </subcellularLocation>
    <subcellularLocation>
        <location evidence="1">Nucleus</location>
    </subcellularLocation>
</comment>
<evidence type="ECO:0000256" key="1">
    <source>
        <dbReference type="ARBA" id="ARBA00004123"/>
    </source>
</evidence>
<dbReference type="GO" id="GO:0005737">
    <property type="term" value="C:cytoplasm"/>
    <property type="evidence" value="ECO:0007669"/>
    <property type="project" value="UniProtKB-SubCell"/>
</dbReference>
<evidence type="ECO:0000256" key="3">
    <source>
        <dbReference type="ARBA" id="ARBA00022490"/>
    </source>
</evidence>
<evidence type="ECO:0000256" key="9">
    <source>
        <dbReference type="ARBA" id="ARBA00023015"/>
    </source>
</evidence>
<reference evidence="15" key="1">
    <citation type="submission" date="2019-05" db="EMBL/GenBank/DDBJ databases">
        <title>Annotation for the trematode Fasciolopsis buski.</title>
        <authorList>
            <person name="Choi Y.-J."/>
        </authorList>
    </citation>
    <scope>NUCLEOTIDE SEQUENCE</scope>
    <source>
        <strain evidence="15">HT</strain>
        <tissue evidence="15">Whole worm</tissue>
    </source>
</reference>
<keyword evidence="3" id="KW-0963">Cytoplasm</keyword>
<evidence type="ECO:0000256" key="7">
    <source>
        <dbReference type="ARBA" id="ARBA00022833"/>
    </source>
</evidence>
<protein>
    <submittedName>
        <fullName evidence="15">PRDM1</fullName>
    </submittedName>
</protein>
<evidence type="ECO:0000256" key="12">
    <source>
        <dbReference type="PROSITE-ProRule" id="PRU00042"/>
    </source>
</evidence>
<dbReference type="InterPro" id="IPR050331">
    <property type="entry name" value="Zinc_finger"/>
</dbReference>
<dbReference type="Pfam" id="PF00096">
    <property type="entry name" value="zf-C2H2"/>
    <property type="match status" value="3"/>
</dbReference>
<dbReference type="AlphaFoldDB" id="A0A8E0S9N7"/>
<dbReference type="FunFam" id="3.30.160.60:FF:001498">
    <property type="entry name" value="Zinc finger protein 404"/>
    <property type="match status" value="1"/>
</dbReference>
<feature type="domain" description="C2H2-type" evidence="14">
    <location>
        <begin position="601"/>
        <end position="628"/>
    </location>
</feature>
<evidence type="ECO:0000256" key="11">
    <source>
        <dbReference type="ARBA" id="ARBA00023242"/>
    </source>
</evidence>
<evidence type="ECO:0000256" key="10">
    <source>
        <dbReference type="ARBA" id="ARBA00023163"/>
    </source>
</evidence>
<keyword evidence="11" id="KW-0539">Nucleus</keyword>
<dbReference type="GO" id="GO:0000978">
    <property type="term" value="F:RNA polymerase II cis-regulatory region sequence-specific DNA binding"/>
    <property type="evidence" value="ECO:0007669"/>
    <property type="project" value="TreeGrafter"/>
</dbReference>
<keyword evidence="5" id="KW-0677">Repeat</keyword>
<dbReference type="GO" id="GO:0045165">
    <property type="term" value="P:cell fate commitment"/>
    <property type="evidence" value="ECO:0007669"/>
    <property type="project" value="TreeGrafter"/>
</dbReference>
<evidence type="ECO:0000256" key="2">
    <source>
        <dbReference type="ARBA" id="ARBA00004496"/>
    </source>
</evidence>
<dbReference type="GO" id="GO:0003700">
    <property type="term" value="F:DNA-binding transcription factor activity"/>
    <property type="evidence" value="ECO:0007669"/>
    <property type="project" value="TreeGrafter"/>
</dbReference>
<dbReference type="Proteomes" id="UP000728185">
    <property type="component" value="Unassembled WGS sequence"/>
</dbReference>
<dbReference type="Gene3D" id="3.30.160.60">
    <property type="entry name" value="Classic Zinc Finger"/>
    <property type="match status" value="4"/>
</dbReference>
<evidence type="ECO:0000259" key="14">
    <source>
        <dbReference type="PROSITE" id="PS50157"/>
    </source>
</evidence>
<dbReference type="GO" id="GO:0008270">
    <property type="term" value="F:zinc ion binding"/>
    <property type="evidence" value="ECO:0007669"/>
    <property type="project" value="UniProtKB-KW"/>
</dbReference>
<evidence type="ECO:0000256" key="8">
    <source>
        <dbReference type="ARBA" id="ARBA00022843"/>
    </source>
</evidence>
<dbReference type="FunFam" id="3.30.160.60:FF:000211">
    <property type="entry name" value="PR domain zinc finger protein 1"/>
    <property type="match status" value="1"/>
</dbReference>
<gene>
    <name evidence="15" type="ORF">FBUS_01024</name>
</gene>
<keyword evidence="6 12" id="KW-0863">Zinc-finger</keyword>
<dbReference type="SMART" id="SM00355">
    <property type="entry name" value="ZnF_C2H2"/>
    <property type="match status" value="5"/>
</dbReference>
<evidence type="ECO:0000256" key="4">
    <source>
        <dbReference type="ARBA" id="ARBA00022723"/>
    </source>
</evidence>
<feature type="domain" description="C2H2-type" evidence="14">
    <location>
        <begin position="629"/>
        <end position="656"/>
    </location>
</feature>
<dbReference type="InterPro" id="IPR013087">
    <property type="entry name" value="Znf_C2H2_type"/>
</dbReference>
<evidence type="ECO:0000256" key="5">
    <source>
        <dbReference type="ARBA" id="ARBA00022737"/>
    </source>
</evidence>
<comment type="caution">
    <text evidence="15">The sequence shown here is derived from an EMBL/GenBank/DDBJ whole genome shotgun (WGS) entry which is preliminary data.</text>
</comment>
<dbReference type="PANTHER" id="PTHR16515:SF59">
    <property type="entry name" value="PR DOMAIN ZINC FINGER PROTEIN 1"/>
    <property type="match status" value="1"/>
</dbReference>
<dbReference type="GO" id="GO:0005634">
    <property type="term" value="C:nucleus"/>
    <property type="evidence" value="ECO:0007669"/>
    <property type="project" value="UniProtKB-SubCell"/>
</dbReference>
<dbReference type="GO" id="GO:0000122">
    <property type="term" value="P:negative regulation of transcription by RNA polymerase II"/>
    <property type="evidence" value="ECO:0007669"/>
    <property type="project" value="UniProtKB-ARBA"/>
</dbReference>
<dbReference type="InterPro" id="IPR036236">
    <property type="entry name" value="Znf_C2H2_sf"/>
</dbReference>
<feature type="domain" description="C2H2-type" evidence="14">
    <location>
        <begin position="657"/>
        <end position="684"/>
    </location>
</feature>
<dbReference type="FunFam" id="3.30.160.60:FF:000262">
    <property type="entry name" value="PR domain zinc finger protein 1"/>
    <property type="match status" value="1"/>
</dbReference>
<organism evidence="15 16">
    <name type="scientific">Fasciolopsis buskii</name>
    <dbReference type="NCBI Taxonomy" id="27845"/>
    <lineage>
        <taxon>Eukaryota</taxon>
        <taxon>Metazoa</taxon>
        <taxon>Spiralia</taxon>
        <taxon>Lophotrochozoa</taxon>
        <taxon>Platyhelminthes</taxon>
        <taxon>Trematoda</taxon>
        <taxon>Digenea</taxon>
        <taxon>Plagiorchiida</taxon>
        <taxon>Echinostomata</taxon>
        <taxon>Echinostomatoidea</taxon>
        <taxon>Fasciolidae</taxon>
        <taxon>Fasciolopsis</taxon>
    </lineage>
</organism>
<evidence type="ECO:0000313" key="16">
    <source>
        <dbReference type="Proteomes" id="UP000728185"/>
    </source>
</evidence>
<keyword evidence="16" id="KW-1185">Reference proteome</keyword>
<keyword evidence="8" id="KW-0832">Ubl conjugation</keyword>
<dbReference type="PANTHER" id="PTHR16515">
    <property type="entry name" value="PR DOMAIN ZINC FINGER PROTEIN"/>
    <property type="match status" value="1"/>
</dbReference>
<dbReference type="OrthoDB" id="7327383at2759"/>
<proteinExistence type="predicted"/>
<feature type="domain" description="C2H2-type" evidence="14">
    <location>
        <begin position="573"/>
        <end position="600"/>
    </location>
</feature>
<keyword evidence="7" id="KW-0862">Zinc</keyword>
<dbReference type="PROSITE" id="PS50157">
    <property type="entry name" value="ZINC_FINGER_C2H2_2"/>
    <property type="match status" value="4"/>
</dbReference>
<accession>A0A8E0S9N7</accession>
<dbReference type="SUPFAM" id="SSF57667">
    <property type="entry name" value="beta-beta-alpha zinc fingers"/>
    <property type="match status" value="3"/>
</dbReference>
<feature type="compositionally biased region" description="Polar residues" evidence="13">
    <location>
        <begin position="27"/>
        <end position="53"/>
    </location>
</feature>
<keyword evidence="10" id="KW-0804">Transcription</keyword>